<accession>A0A4S8NVQ8</accession>
<proteinExistence type="predicted"/>
<dbReference type="PANTHER" id="PTHR36931:SF1">
    <property type="entry name" value="UPF0153 PROTEIN YEIW"/>
    <property type="match status" value="1"/>
</dbReference>
<dbReference type="PANTHER" id="PTHR36931">
    <property type="entry name" value="UPF0153 PROTEIN YEIW"/>
    <property type="match status" value="1"/>
</dbReference>
<dbReference type="AlphaFoldDB" id="A0A4S8NVQ8"/>
<sequence length="138" mass="15266">MMQSVPKALVPGRSCGSCSLCCVLPEIEVFDKPANEPCRHCASGGGCTAYADRPATCRDFYCLWRTDESLPDAWDPSQSGMMLYAQGAQLTLLVSPDVGEPWREDRYRAELSRRAEMLTSRGGYLVIYRGDEVSVFKG</sequence>
<organism evidence="1 2">
    <name type="scientific">Peteryoungia ipomoeae</name>
    <dbReference type="NCBI Taxonomy" id="1210932"/>
    <lineage>
        <taxon>Bacteria</taxon>
        <taxon>Pseudomonadati</taxon>
        <taxon>Pseudomonadota</taxon>
        <taxon>Alphaproteobacteria</taxon>
        <taxon>Hyphomicrobiales</taxon>
        <taxon>Rhizobiaceae</taxon>
        <taxon>Peteryoungia</taxon>
    </lineage>
</organism>
<evidence type="ECO:0000313" key="2">
    <source>
        <dbReference type="Proteomes" id="UP000308828"/>
    </source>
</evidence>
<dbReference type="RefSeq" id="WP_136599594.1">
    <property type="nucleotide sequence ID" value="NZ_STGV01000005.1"/>
</dbReference>
<reference evidence="1 2" key="1">
    <citation type="submission" date="2019-04" db="EMBL/GenBank/DDBJ databases">
        <title>Genome sequence of strain shin9-1.</title>
        <authorList>
            <person name="Gao J."/>
            <person name="Sun J."/>
        </authorList>
    </citation>
    <scope>NUCLEOTIDE SEQUENCE [LARGE SCALE GENOMIC DNA]</scope>
    <source>
        <strain evidence="2">shin9-1</strain>
    </source>
</reference>
<keyword evidence="2" id="KW-1185">Reference proteome</keyword>
<dbReference type="OrthoDB" id="7202843at2"/>
<evidence type="ECO:0008006" key="3">
    <source>
        <dbReference type="Google" id="ProtNLM"/>
    </source>
</evidence>
<gene>
    <name evidence="1" type="ORF">FAA97_16185</name>
</gene>
<comment type="caution">
    <text evidence="1">The sequence shown here is derived from an EMBL/GenBank/DDBJ whole genome shotgun (WGS) entry which is preliminary data.</text>
</comment>
<name>A0A4S8NVQ8_9HYPH</name>
<dbReference type="Proteomes" id="UP000308828">
    <property type="component" value="Unassembled WGS sequence"/>
</dbReference>
<dbReference type="InterPro" id="IPR052572">
    <property type="entry name" value="UPF0153_domain"/>
</dbReference>
<evidence type="ECO:0000313" key="1">
    <source>
        <dbReference type="EMBL" id="THV21548.1"/>
    </source>
</evidence>
<protein>
    <recommendedName>
        <fullName evidence="3">YkgJ family cysteine cluster protein</fullName>
    </recommendedName>
</protein>
<dbReference type="EMBL" id="STGV01000005">
    <property type="protein sequence ID" value="THV21548.1"/>
    <property type="molecule type" value="Genomic_DNA"/>
</dbReference>